<evidence type="ECO:0000313" key="6">
    <source>
        <dbReference type="EMBL" id="BAJ32684.1"/>
    </source>
</evidence>
<dbReference type="RefSeq" id="WP_014139975.1">
    <property type="nucleotide sequence ID" value="NC_016109.1"/>
</dbReference>
<dbReference type="Pfam" id="PF00440">
    <property type="entry name" value="TetR_N"/>
    <property type="match status" value="1"/>
</dbReference>
<reference evidence="6 7" key="1">
    <citation type="journal article" date="2010" name="DNA Res.">
        <title>Genome sequence of Kitasatospora setae NBRC 14216T: an evolutionary snapshot of the family Streptomycetaceae.</title>
        <authorList>
            <person name="Ichikawa N."/>
            <person name="Oguchi A."/>
            <person name="Ikeda H."/>
            <person name="Ishikawa J."/>
            <person name="Kitani S."/>
            <person name="Watanabe Y."/>
            <person name="Nakamura S."/>
            <person name="Katano Y."/>
            <person name="Kishi E."/>
            <person name="Sasagawa M."/>
            <person name="Ankai A."/>
            <person name="Fukui S."/>
            <person name="Hashimoto Y."/>
            <person name="Kamata S."/>
            <person name="Otoguro M."/>
            <person name="Tanikawa S."/>
            <person name="Nihira T."/>
            <person name="Horinouchi S."/>
            <person name="Ohnishi Y."/>
            <person name="Hayakawa M."/>
            <person name="Kuzuyama T."/>
            <person name="Arisawa A."/>
            <person name="Nomoto F."/>
            <person name="Miura H."/>
            <person name="Takahashi Y."/>
            <person name="Fujita N."/>
        </authorList>
    </citation>
    <scope>NUCLEOTIDE SEQUENCE [LARGE SCALE GENOMIC DNA]</scope>
    <source>
        <strain evidence="7">ATCC 33774 / DSM 43861 / JCM 3304 / KCC A-0304 / NBRC 14216 / KM-6054</strain>
    </source>
</reference>
<proteinExistence type="predicted"/>
<dbReference type="GO" id="GO:0000976">
    <property type="term" value="F:transcription cis-regulatory region binding"/>
    <property type="evidence" value="ECO:0007669"/>
    <property type="project" value="TreeGrafter"/>
</dbReference>
<dbReference type="InterPro" id="IPR050109">
    <property type="entry name" value="HTH-type_TetR-like_transc_reg"/>
</dbReference>
<organism evidence="6 7">
    <name type="scientific">Kitasatospora setae (strain ATCC 33774 / DSM 43861 / JCM 3304 / KCC A-0304 / NBRC 14216 / KM-6054)</name>
    <name type="common">Streptomyces setae</name>
    <dbReference type="NCBI Taxonomy" id="452652"/>
    <lineage>
        <taxon>Bacteria</taxon>
        <taxon>Bacillati</taxon>
        <taxon>Actinomycetota</taxon>
        <taxon>Actinomycetes</taxon>
        <taxon>Kitasatosporales</taxon>
        <taxon>Streptomycetaceae</taxon>
        <taxon>Kitasatospora</taxon>
    </lineage>
</organism>
<evidence type="ECO:0000256" key="2">
    <source>
        <dbReference type="ARBA" id="ARBA00023125"/>
    </source>
</evidence>
<protein>
    <submittedName>
        <fullName evidence="6">Putative TetR family transcriptional regulator</fullName>
    </submittedName>
</protein>
<dbReference type="SUPFAM" id="SSF46689">
    <property type="entry name" value="Homeodomain-like"/>
    <property type="match status" value="1"/>
</dbReference>
<dbReference type="eggNOG" id="COG1309">
    <property type="taxonomic scope" value="Bacteria"/>
</dbReference>
<dbReference type="InterPro" id="IPR036271">
    <property type="entry name" value="Tet_transcr_reg_TetR-rel_C_sf"/>
</dbReference>
<dbReference type="Pfam" id="PF16859">
    <property type="entry name" value="TetR_C_11"/>
    <property type="match status" value="1"/>
</dbReference>
<dbReference type="Gene3D" id="1.10.357.10">
    <property type="entry name" value="Tetracycline Repressor, domain 2"/>
    <property type="match status" value="1"/>
</dbReference>
<dbReference type="Proteomes" id="UP000007076">
    <property type="component" value="Chromosome"/>
</dbReference>
<dbReference type="PATRIC" id="fig|452652.3.peg.6954"/>
<dbReference type="InterPro" id="IPR011075">
    <property type="entry name" value="TetR_C"/>
</dbReference>
<accession>E4N3F0</accession>
<dbReference type="HOGENOM" id="CLU_069356_25_2_11"/>
<dbReference type="PANTHER" id="PTHR30055:SF148">
    <property type="entry name" value="TETR-FAMILY TRANSCRIPTIONAL REGULATOR"/>
    <property type="match status" value="1"/>
</dbReference>
<evidence type="ECO:0000256" key="4">
    <source>
        <dbReference type="PROSITE-ProRule" id="PRU00335"/>
    </source>
</evidence>
<keyword evidence="1" id="KW-0805">Transcription regulation</keyword>
<evidence type="ECO:0000313" key="7">
    <source>
        <dbReference type="Proteomes" id="UP000007076"/>
    </source>
</evidence>
<keyword evidence="3" id="KW-0804">Transcription</keyword>
<evidence type="ECO:0000259" key="5">
    <source>
        <dbReference type="PROSITE" id="PS50977"/>
    </source>
</evidence>
<feature type="domain" description="HTH tetR-type" evidence="5">
    <location>
        <begin position="7"/>
        <end position="67"/>
    </location>
</feature>
<keyword evidence="2 4" id="KW-0238">DNA-binding</keyword>
<evidence type="ECO:0000256" key="1">
    <source>
        <dbReference type="ARBA" id="ARBA00023015"/>
    </source>
</evidence>
<dbReference type="AlphaFoldDB" id="E4N3F0"/>
<dbReference type="SUPFAM" id="SSF48498">
    <property type="entry name" value="Tetracyclin repressor-like, C-terminal domain"/>
    <property type="match status" value="1"/>
</dbReference>
<dbReference type="STRING" id="452652.KSE_69260"/>
<evidence type="ECO:0000256" key="3">
    <source>
        <dbReference type="ARBA" id="ARBA00023163"/>
    </source>
</evidence>
<dbReference type="GO" id="GO:0003700">
    <property type="term" value="F:DNA-binding transcription factor activity"/>
    <property type="evidence" value="ECO:0007669"/>
    <property type="project" value="TreeGrafter"/>
</dbReference>
<gene>
    <name evidence="6" type="ordered locus">KSE_69260</name>
</gene>
<dbReference type="PRINTS" id="PR00455">
    <property type="entry name" value="HTHTETR"/>
</dbReference>
<dbReference type="Gene3D" id="1.10.10.60">
    <property type="entry name" value="Homeodomain-like"/>
    <property type="match status" value="1"/>
</dbReference>
<dbReference type="PANTHER" id="PTHR30055">
    <property type="entry name" value="HTH-TYPE TRANSCRIPTIONAL REGULATOR RUTR"/>
    <property type="match status" value="1"/>
</dbReference>
<name>E4N3F0_KITSK</name>
<dbReference type="EMBL" id="AP010968">
    <property type="protein sequence ID" value="BAJ32684.1"/>
    <property type="molecule type" value="Genomic_DNA"/>
</dbReference>
<dbReference type="KEGG" id="ksk:KSE_69260"/>
<dbReference type="InterPro" id="IPR001647">
    <property type="entry name" value="HTH_TetR"/>
</dbReference>
<sequence>MARPRDAGVDANVLTAARELLREHGYGGFTLDGAATRAGVARTTVYRRWPTKDHLVVAAFGTMFEVAPIEESGDLRTDLVRTLTAIAAGLRHPATRALIAELIAAGTRHPELGLALRGLWAARRTTAATLIDRAADRGELPAEAEPALLLDQLVGPLYYRVLISGDPVDDHYARTLVDSALSAHRPTT</sequence>
<dbReference type="InterPro" id="IPR009057">
    <property type="entry name" value="Homeodomain-like_sf"/>
</dbReference>
<dbReference type="PROSITE" id="PS50977">
    <property type="entry name" value="HTH_TETR_2"/>
    <property type="match status" value="1"/>
</dbReference>
<feature type="DNA-binding region" description="H-T-H motif" evidence="4">
    <location>
        <begin position="30"/>
        <end position="49"/>
    </location>
</feature>
<keyword evidence="7" id="KW-1185">Reference proteome</keyword>